<keyword evidence="2" id="KW-1185">Reference proteome</keyword>
<gene>
    <name evidence="1" type="ORF">GS601_09060</name>
</gene>
<dbReference type="AlphaFoldDB" id="A0A8J8CI71"/>
<evidence type="ECO:0000313" key="2">
    <source>
        <dbReference type="Proteomes" id="UP000646053"/>
    </source>
</evidence>
<dbReference type="EMBL" id="WVIE01000008">
    <property type="protein sequence ID" value="NDJ17434.1"/>
    <property type="molecule type" value="Genomic_DNA"/>
</dbReference>
<name>A0A8J8CI71_9CYAN</name>
<accession>A0A8J8CI71</accession>
<sequence length="168" mass="19450">MKPRFADIKTWQQAEVLMQPAFIRLIDNLRKQLDETTWKGSYHDVLVWADGIPEDVKATVARLQEQLKSATPEQTSDIEQTLCHLPKPYPGYELRLEQADQQVTIDLWKLCYKICFQTDNVALTDDRPVEVDTSLIDETGEVDWNQLDDKTKRLVAEIFENLPTQSSQ</sequence>
<organism evidence="1 2">
    <name type="scientific">Myxacorys almedinensis A</name>
    <dbReference type="NCBI Taxonomy" id="2690445"/>
    <lineage>
        <taxon>Bacteria</taxon>
        <taxon>Bacillati</taxon>
        <taxon>Cyanobacteriota</taxon>
        <taxon>Cyanophyceae</taxon>
        <taxon>Leptolyngbyales</taxon>
        <taxon>Leptolyngbyaceae</taxon>
        <taxon>Myxacorys</taxon>
        <taxon>Myxacorys almedinensis</taxon>
    </lineage>
</organism>
<comment type="caution">
    <text evidence="1">The sequence shown here is derived from an EMBL/GenBank/DDBJ whole genome shotgun (WGS) entry which is preliminary data.</text>
</comment>
<reference evidence="1" key="1">
    <citation type="submission" date="2019-12" db="EMBL/GenBank/DDBJ databases">
        <title>High-Quality draft genome sequences of three cyanobacteria isolated from the limestone walls of the Old Cathedral of Coimbra.</title>
        <authorList>
            <person name="Tiago I."/>
            <person name="Soares F."/>
            <person name="Portugal A."/>
        </authorList>
    </citation>
    <scope>NUCLEOTIDE SEQUENCE</scope>
    <source>
        <strain evidence="1">A</strain>
    </source>
</reference>
<proteinExistence type="predicted"/>
<dbReference type="Proteomes" id="UP000646053">
    <property type="component" value="Unassembled WGS sequence"/>
</dbReference>
<protein>
    <submittedName>
        <fullName evidence="1">Uncharacterized protein</fullName>
    </submittedName>
</protein>
<evidence type="ECO:0000313" key="1">
    <source>
        <dbReference type="EMBL" id="NDJ17434.1"/>
    </source>
</evidence>
<dbReference type="RefSeq" id="WP_162422945.1">
    <property type="nucleotide sequence ID" value="NZ_WVIE01000008.1"/>
</dbReference>